<protein>
    <submittedName>
        <fullName evidence="9">Lactose transport system permease protein LacF</fullName>
    </submittedName>
</protein>
<keyword evidence="2 7" id="KW-0813">Transport</keyword>
<feature type="transmembrane region" description="Helical" evidence="7">
    <location>
        <begin position="89"/>
        <end position="111"/>
    </location>
</feature>
<evidence type="ECO:0000256" key="3">
    <source>
        <dbReference type="ARBA" id="ARBA00022475"/>
    </source>
</evidence>
<comment type="caution">
    <text evidence="9">The sequence shown here is derived from an EMBL/GenBank/DDBJ whole genome shotgun (WGS) entry which is preliminary data.</text>
</comment>
<dbReference type="GO" id="GO:0055085">
    <property type="term" value="P:transmembrane transport"/>
    <property type="evidence" value="ECO:0007669"/>
    <property type="project" value="InterPro"/>
</dbReference>
<feature type="transmembrane region" description="Helical" evidence="7">
    <location>
        <begin position="173"/>
        <end position="195"/>
    </location>
</feature>
<dbReference type="CDD" id="cd06261">
    <property type="entry name" value="TM_PBP2"/>
    <property type="match status" value="1"/>
</dbReference>
<gene>
    <name evidence="9" type="primary">lacF_1</name>
    <name evidence="9" type="ORF">CLCHR_01750</name>
</gene>
<evidence type="ECO:0000256" key="1">
    <source>
        <dbReference type="ARBA" id="ARBA00004651"/>
    </source>
</evidence>
<dbReference type="SUPFAM" id="SSF161098">
    <property type="entry name" value="MetI-like"/>
    <property type="match status" value="1"/>
</dbReference>
<accession>A0A1V4J226</accession>
<keyword evidence="6 7" id="KW-0472">Membrane</keyword>
<reference evidence="9 10" key="1">
    <citation type="submission" date="2017-03" db="EMBL/GenBank/DDBJ databases">
        <title>Genome sequence of Clostridium chromiireducens DSM 23318.</title>
        <authorList>
            <person name="Poehlein A."/>
            <person name="Daniel R."/>
        </authorList>
    </citation>
    <scope>NUCLEOTIDE SEQUENCE [LARGE SCALE GENOMIC DNA]</scope>
    <source>
        <strain evidence="9 10">DSM 23318</strain>
    </source>
</reference>
<evidence type="ECO:0000256" key="6">
    <source>
        <dbReference type="ARBA" id="ARBA00023136"/>
    </source>
</evidence>
<keyword evidence="10" id="KW-1185">Reference proteome</keyword>
<dbReference type="Pfam" id="PF00528">
    <property type="entry name" value="BPD_transp_1"/>
    <property type="match status" value="1"/>
</dbReference>
<evidence type="ECO:0000313" key="9">
    <source>
        <dbReference type="EMBL" id="OPJ66074.1"/>
    </source>
</evidence>
<feature type="transmembrane region" description="Helical" evidence="7">
    <location>
        <begin position="123"/>
        <end position="140"/>
    </location>
</feature>
<comment type="similarity">
    <text evidence="7">Belongs to the binding-protein-dependent transport system permease family.</text>
</comment>
<proteinExistence type="inferred from homology"/>
<evidence type="ECO:0000259" key="8">
    <source>
        <dbReference type="PROSITE" id="PS50928"/>
    </source>
</evidence>
<evidence type="ECO:0000256" key="2">
    <source>
        <dbReference type="ARBA" id="ARBA00022448"/>
    </source>
</evidence>
<evidence type="ECO:0000256" key="5">
    <source>
        <dbReference type="ARBA" id="ARBA00022989"/>
    </source>
</evidence>
<name>A0A1V4J226_9CLOT</name>
<sequence length="306" mass="34198">MVKQKGFIACFIERVIIINSILSNKKIICIFVLPTLIIMSAIIFVPIILSVRYSTFDWSGIGKGTFIGLDNYKQMFSDTRFLHSAKNSLLFAVVSIVIQLPISLLLALILASGVKFEKFYRTVYFIPVIISTVVIGQLWIKIYNADYGLLNTLLKAIGQGKLVHDWLGKENTALISTFIPILWQYVGYHMLIMYAGAKSISSDIYEAAKIDGASPVKTAFHITIPLLKPILKVCITFSLIGALKVFDLIYVLTNGGPFFSTEVPSTLMYTTIFDNYKYGYGSAISVFIILECLVLTVLLDRLIKTE</sequence>
<dbReference type="GO" id="GO:0005886">
    <property type="term" value="C:plasma membrane"/>
    <property type="evidence" value="ECO:0007669"/>
    <property type="project" value="UniProtKB-SubCell"/>
</dbReference>
<feature type="transmembrane region" description="Helical" evidence="7">
    <location>
        <begin position="230"/>
        <end position="252"/>
    </location>
</feature>
<dbReference type="Proteomes" id="UP000191056">
    <property type="component" value="Unassembled WGS sequence"/>
</dbReference>
<keyword evidence="4 7" id="KW-0812">Transmembrane</keyword>
<dbReference type="PROSITE" id="PS50928">
    <property type="entry name" value="ABC_TM1"/>
    <property type="match status" value="1"/>
</dbReference>
<evidence type="ECO:0000256" key="4">
    <source>
        <dbReference type="ARBA" id="ARBA00022692"/>
    </source>
</evidence>
<dbReference type="Gene3D" id="1.10.3720.10">
    <property type="entry name" value="MetI-like"/>
    <property type="match status" value="1"/>
</dbReference>
<dbReference type="InterPro" id="IPR051393">
    <property type="entry name" value="ABC_transporter_permease"/>
</dbReference>
<dbReference type="InterPro" id="IPR000515">
    <property type="entry name" value="MetI-like"/>
</dbReference>
<feature type="transmembrane region" description="Helical" evidence="7">
    <location>
        <begin position="27"/>
        <end position="49"/>
    </location>
</feature>
<dbReference type="PANTHER" id="PTHR30193">
    <property type="entry name" value="ABC TRANSPORTER PERMEASE PROTEIN"/>
    <property type="match status" value="1"/>
</dbReference>
<keyword evidence="5 7" id="KW-1133">Transmembrane helix</keyword>
<dbReference type="EMBL" id="MZGT01000002">
    <property type="protein sequence ID" value="OPJ66074.1"/>
    <property type="molecule type" value="Genomic_DNA"/>
</dbReference>
<dbReference type="InterPro" id="IPR035906">
    <property type="entry name" value="MetI-like_sf"/>
</dbReference>
<evidence type="ECO:0000313" key="10">
    <source>
        <dbReference type="Proteomes" id="UP000191056"/>
    </source>
</evidence>
<feature type="transmembrane region" description="Helical" evidence="7">
    <location>
        <begin position="278"/>
        <end position="299"/>
    </location>
</feature>
<evidence type="ECO:0000256" key="7">
    <source>
        <dbReference type="RuleBase" id="RU363032"/>
    </source>
</evidence>
<dbReference type="STRING" id="225345.CLCHR_01750"/>
<dbReference type="PANTHER" id="PTHR30193:SF37">
    <property type="entry name" value="INNER MEMBRANE ABC TRANSPORTER PERMEASE PROTEIN YCJO"/>
    <property type="match status" value="1"/>
</dbReference>
<dbReference type="AlphaFoldDB" id="A0A1V4J226"/>
<keyword evidence="3" id="KW-1003">Cell membrane</keyword>
<comment type="subcellular location">
    <subcellularLocation>
        <location evidence="1 7">Cell membrane</location>
        <topology evidence="1 7">Multi-pass membrane protein</topology>
    </subcellularLocation>
</comment>
<feature type="domain" description="ABC transmembrane type-1" evidence="8">
    <location>
        <begin position="85"/>
        <end position="299"/>
    </location>
</feature>
<organism evidence="9 10">
    <name type="scientific">Clostridium chromiireducens</name>
    <dbReference type="NCBI Taxonomy" id="225345"/>
    <lineage>
        <taxon>Bacteria</taxon>
        <taxon>Bacillati</taxon>
        <taxon>Bacillota</taxon>
        <taxon>Clostridia</taxon>
        <taxon>Eubacteriales</taxon>
        <taxon>Clostridiaceae</taxon>
        <taxon>Clostridium</taxon>
    </lineage>
</organism>